<dbReference type="GO" id="GO:0000027">
    <property type="term" value="P:ribosomal large subunit assembly"/>
    <property type="evidence" value="ECO:0007669"/>
    <property type="project" value="TreeGrafter"/>
</dbReference>
<protein>
    <recommendedName>
        <fullName evidence="6">Large ribosomal subunit protein uL18</fullName>
    </recommendedName>
</protein>
<comment type="function">
    <text evidence="6">This is one of the proteins that bind and probably mediate the attachment of the 5S RNA into the large ribosomal subunit, where it forms part of the central protuberance.</text>
</comment>
<evidence type="ECO:0000256" key="3">
    <source>
        <dbReference type="ARBA" id="ARBA00022884"/>
    </source>
</evidence>
<evidence type="ECO:0000256" key="5">
    <source>
        <dbReference type="ARBA" id="ARBA00023274"/>
    </source>
</evidence>
<keyword evidence="3 6" id="KW-0694">RNA-binding</keyword>
<evidence type="ECO:0000256" key="4">
    <source>
        <dbReference type="ARBA" id="ARBA00022980"/>
    </source>
</evidence>
<evidence type="ECO:0000256" key="2">
    <source>
        <dbReference type="ARBA" id="ARBA00022730"/>
    </source>
</evidence>
<proteinExistence type="inferred from homology"/>
<dbReference type="HAMAP" id="MF_01337_A">
    <property type="entry name" value="Ribosomal_uL18_A"/>
    <property type="match status" value="1"/>
</dbReference>
<dbReference type="GO" id="GO:0008097">
    <property type="term" value="F:5S rRNA binding"/>
    <property type="evidence" value="ECO:0007669"/>
    <property type="project" value="InterPro"/>
</dbReference>
<dbReference type="AlphaFoldDB" id="A0A7J3MZE4"/>
<comment type="similarity">
    <text evidence="1 6">Belongs to the universal ribosomal protein uL18 family.</text>
</comment>
<keyword evidence="4 6" id="KW-0689">Ribosomal protein</keyword>
<dbReference type="EMBL" id="DTAU01000044">
    <property type="protein sequence ID" value="HFQ78530.1"/>
    <property type="molecule type" value="Genomic_DNA"/>
</dbReference>
<dbReference type="InterPro" id="IPR057267">
    <property type="entry name" value="Rbsml_uL18_arch"/>
</dbReference>
<dbReference type="EMBL" id="DTDH01000159">
    <property type="protein sequence ID" value="HGT98925.1"/>
    <property type="molecule type" value="Genomic_DNA"/>
</dbReference>
<comment type="subunit">
    <text evidence="6">Part of the 50S ribosomal subunit. Contacts the 5S and 23S rRNAs.</text>
</comment>
<evidence type="ECO:0000256" key="6">
    <source>
        <dbReference type="HAMAP-Rule" id="MF_01337"/>
    </source>
</evidence>
<organism evidence="8">
    <name type="scientific">Ignisphaera aggregans</name>
    <dbReference type="NCBI Taxonomy" id="334771"/>
    <lineage>
        <taxon>Archaea</taxon>
        <taxon>Thermoproteota</taxon>
        <taxon>Thermoprotei</taxon>
        <taxon>Desulfurococcales</taxon>
        <taxon>Desulfurococcaceae</taxon>
        <taxon>Ignisphaera</taxon>
    </lineage>
</organism>
<dbReference type="SUPFAM" id="SSF53137">
    <property type="entry name" value="Translational machinery components"/>
    <property type="match status" value="1"/>
</dbReference>
<dbReference type="InterPro" id="IPR057268">
    <property type="entry name" value="Ribosomal_L18"/>
</dbReference>
<keyword evidence="5 6" id="KW-0687">Ribonucleoprotein</keyword>
<comment type="caution">
    <text evidence="8">The sequence shown here is derived from an EMBL/GenBank/DDBJ whole genome shotgun (WGS) entry which is preliminary data.</text>
</comment>
<gene>
    <name evidence="6" type="primary">rpl18</name>
    <name evidence="7" type="ORF">ENT99_02355</name>
    <name evidence="8" type="ORF">ENU64_05805</name>
</gene>
<name>A0A7J3MZE4_9CREN</name>
<dbReference type="GO" id="GO:0022625">
    <property type="term" value="C:cytosolic large ribosomal subunit"/>
    <property type="evidence" value="ECO:0007669"/>
    <property type="project" value="TreeGrafter"/>
</dbReference>
<dbReference type="CDD" id="cd00432">
    <property type="entry name" value="Ribosomal_L18_L5e"/>
    <property type="match status" value="1"/>
</dbReference>
<dbReference type="InterPro" id="IPR005485">
    <property type="entry name" value="Rbsml_uL18_euk_arch"/>
</dbReference>
<evidence type="ECO:0000313" key="8">
    <source>
        <dbReference type="EMBL" id="HGT98925.1"/>
    </source>
</evidence>
<evidence type="ECO:0000313" key="7">
    <source>
        <dbReference type="EMBL" id="HFQ78530.1"/>
    </source>
</evidence>
<dbReference type="GO" id="GO:0003735">
    <property type="term" value="F:structural constituent of ribosome"/>
    <property type="evidence" value="ECO:0007669"/>
    <property type="project" value="InterPro"/>
</dbReference>
<dbReference type="Pfam" id="PF17144">
    <property type="entry name" value="Ribosomal_L5e"/>
    <property type="match status" value="1"/>
</dbReference>
<dbReference type="PANTHER" id="PTHR23410">
    <property type="entry name" value="RIBOSOMAL PROTEIN L5-RELATED"/>
    <property type="match status" value="1"/>
</dbReference>
<dbReference type="GO" id="GO:0006412">
    <property type="term" value="P:translation"/>
    <property type="evidence" value="ECO:0007669"/>
    <property type="project" value="UniProtKB-UniRule"/>
</dbReference>
<dbReference type="NCBIfam" id="NF006342">
    <property type="entry name" value="PRK08569.1"/>
    <property type="match status" value="1"/>
</dbReference>
<accession>A0A7J3MZE4</accession>
<dbReference type="PROSITE" id="PS50007">
    <property type="entry name" value="PIPLC_X_DOMAIN"/>
    <property type="match status" value="1"/>
</dbReference>
<keyword evidence="2 6" id="KW-0699">rRNA-binding</keyword>
<dbReference type="Gene3D" id="3.30.420.100">
    <property type="match status" value="1"/>
</dbReference>
<sequence length="218" mass="24632">MAIGANYKVPKRRRREGKTDYYRRYEIIKSRKIRAVVRKTNKYIIVQFVYPTPIGDYTIASAHSYELVELFGWKAGTKNTPAAYLTGLLAGLRAKKLGIDYAIPDIGLHRPVKGSKIFAAIKGIEDADIMIDCSEEVLPSEDRITGKVIADYAKMLSESSPEKFQRQFSAILRNGLDPRELPIHFEALRNKIMSIYDHIQESSIAKDLIKQLTIGVGL</sequence>
<dbReference type="PANTHER" id="PTHR23410:SF12">
    <property type="entry name" value="LARGE RIBOSOMAL SUBUNIT PROTEIN UL18"/>
    <property type="match status" value="1"/>
</dbReference>
<evidence type="ECO:0000256" key="1">
    <source>
        <dbReference type="ARBA" id="ARBA00007116"/>
    </source>
</evidence>
<reference evidence="8" key="1">
    <citation type="journal article" date="2020" name="mSystems">
        <title>Genome- and Community-Level Interaction Insights into Carbon Utilization and Element Cycling Functions of Hydrothermarchaeota in Hydrothermal Sediment.</title>
        <authorList>
            <person name="Zhou Z."/>
            <person name="Liu Y."/>
            <person name="Xu W."/>
            <person name="Pan J."/>
            <person name="Luo Z.H."/>
            <person name="Li M."/>
        </authorList>
    </citation>
    <scope>NUCLEOTIDE SEQUENCE [LARGE SCALE GENOMIC DNA]</scope>
    <source>
        <strain evidence="7">SpSt-629</strain>
        <strain evidence="8">SpSt-688</strain>
    </source>
</reference>